<organism evidence="1 2">
    <name type="scientific">Fusobacterium ulcerans 12-1B</name>
    <dbReference type="NCBI Taxonomy" id="457404"/>
    <lineage>
        <taxon>Bacteria</taxon>
        <taxon>Fusobacteriati</taxon>
        <taxon>Fusobacteriota</taxon>
        <taxon>Fusobacteriia</taxon>
        <taxon>Fusobacteriales</taxon>
        <taxon>Fusobacteriaceae</taxon>
        <taxon>Fusobacterium</taxon>
    </lineage>
</organism>
<dbReference type="EMBL" id="AGWJ02000035">
    <property type="protein sequence ID" value="EHO77301.1"/>
    <property type="molecule type" value="Genomic_DNA"/>
</dbReference>
<dbReference type="AlphaFoldDB" id="H1PYG4"/>
<dbReference type="BioCyc" id="FSP457404-HMP:GTSQ-3511-MONOMER"/>
<dbReference type="HOGENOM" id="CLU_1649672_0_0_0"/>
<comment type="caution">
    <text evidence="1">The sequence shown here is derived from an EMBL/GenBank/DDBJ whole genome shotgun (WGS) entry which is preliminary data.</text>
</comment>
<evidence type="ECO:0000313" key="1">
    <source>
        <dbReference type="EMBL" id="EHO77301.1"/>
    </source>
</evidence>
<dbReference type="Proteomes" id="UP000003233">
    <property type="component" value="Unassembled WGS sequence"/>
</dbReference>
<reference evidence="1 2" key="1">
    <citation type="submission" date="2012-07" db="EMBL/GenBank/DDBJ databases">
        <title>The Genome Sequence of Fusobacterium ulcerans 12_1B.</title>
        <authorList>
            <consortium name="The Broad Institute Genome Sequencing Platform"/>
            <person name="Earl A."/>
            <person name="Ward D."/>
            <person name="Feldgarden M."/>
            <person name="Gevers D."/>
            <person name="Strauss J."/>
            <person name="Ambrose C.E."/>
            <person name="Allen-Vercoe E."/>
            <person name="Walker B."/>
            <person name="Young S.K."/>
            <person name="Zeng Q."/>
            <person name="Gargeya S."/>
            <person name="Fitzgerald M."/>
            <person name="Haas B."/>
            <person name="Abouelleil A."/>
            <person name="Alvarado L."/>
            <person name="Arachchi H.M."/>
            <person name="Berlin A.M."/>
            <person name="Chapman S.B."/>
            <person name="Goldberg J."/>
            <person name="Griggs A."/>
            <person name="Gujja S."/>
            <person name="Hansen M."/>
            <person name="Howarth C."/>
            <person name="Imamovic A."/>
            <person name="Larimer J."/>
            <person name="McCowen C."/>
            <person name="Montmayeur A."/>
            <person name="Murphy C."/>
            <person name="Neiman D."/>
            <person name="Pearson M."/>
            <person name="Priest M."/>
            <person name="Roberts A."/>
            <person name="Saif S."/>
            <person name="Shea T."/>
            <person name="Sisk P."/>
            <person name="Sykes S."/>
            <person name="Wortman J."/>
            <person name="Nusbaum C."/>
            <person name="Birren B."/>
        </authorList>
    </citation>
    <scope>NUCLEOTIDE SEQUENCE [LARGE SCALE GENOMIC DNA]</scope>
    <source>
        <strain evidence="1 2">12_1B</strain>
    </source>
</reference>
<accession>H1PYG4</accession>
<name>H1PYG4_9FUSO</name>
<keyword evidence="2" id="KW-1185">Reference proteome</keyword>
<dbReference type="RefSeq" id="WP_008699388.1">
    <property type="nucleotide sequence ID" value="NZ_KE161012.1"/>
</dbReference>
<evidence type="ECO:0000313" key="2">
    <source>
        <dbReference type="Proteomes" id="UP000003233"/>
    </source>
</evidence>
<gene>
    <name evidence="1" type="ORF">HMPREF0402_03457</name>
</gene>
<protein>
    <submittedName>
        <fullName evidence="1">Uncharacterized protein</fullName>
    </submittedName>
</protein>
<dbReference type="PATRIC" id="fig|457404.5.peg.3567"/>
<proteinExistence type="predicted"/>
<sequence length="160" mass="18810">MKSKCLNFLLNEEEINRIAKDVGLCKRICKFKHLQLLKMVILSPNNITKDILNDISLNLFEIDHLAVTLEAINKRFNSKFVKFLKAIFLRLLNIQLDMKKPKKKRSEIFNRILLTDSSVSKLHQSLAKDYPMTTRDIKDHRQDIYGFDTSYSPFILFNPH</sequence>